<gene>
    <name evidence="2" type="ORF">GPM918_LOCUS16932</name>
    <name evidence="1" type="ORF">OVA965_LOCUS10515</name>
    <name evidence="4" type="ORF">SRO942_LOCUS16931</name>
    <name evidence="3" type="ORF">TMI583_LOCUS10512</name>
</gene>
<dbReference type="EMBL" id="CAJOBC010004541">
    <property type="protein sequence ID" value="CAF3832032.1"/>
    <property type="molecule type" value="Genomic_DNA"/>
</dbReference>
<evidence type="ECO:0000313" key="3">
    <source>
        <dbReference type="EMBL" id="CAF3696724.1"/>
    </source>
</evidence>
<dbReference type="EMBL" id="CAJOBA010003902">
    <property type="protein sequence ID" value="CAF3696724.1"/>
    <property type="molecule type" value="Genomic_DNA"/>
</dbReference>
<reference evidence="2" key="1">
    <citation type="submission" date="2021-02" db="EMBL/GenBank/DDBJ databases">
        <authorList>
            <person name="Nowell W R."/>
        </authorList>
    </citation>
    <scope>NUCLEOTIDE SEQUENCE</scope>
</reference>
<dbReference type="EMBL" id="CAJNOK010003900">
    <property type="protein sequence ID" value="CAF0918921.1"/>
    <property type="molecule type" value="Genomic_DNA"/>
</dbReference>
<dbReference type="Proteomes" id="UP000677228">
    <property type="component" value="Unassembled WGS sequence"/>
</dbReference>
<organism evidence="2 5">
    <name type="scientific">Didymodactylos carnosus</name>
    <dbReference type="NCBI Taxonomy" id="1234261"/>
    <lineage>
        <taxon>Eukaryota</taxon>
        <taxon>Metazoa</taxon>
        <taxon>Spiralia</taxon>
        <taxon>Gnathifera</taxon>
        <taxon>Rotifera</taxon>
        <taxon>Eurotatoria</taxon>
        <taxon>Bdelloidea</taxon>
        <taxon>Philodinida</taxon>
        <taxon>Philodinidae</taxon>
        <taxon>Didymodactylos</taxon>
    </lineage>
</organism>
<dbReference type="Proteomes" id="UP000682733">
    <property type="component" value="Unassembled WGS sequence"/>
</dbReference>
<dbReference type="AlphaFoldDB" id="A0A814LCT2"/>
<evidence type="ECO:0000313" key="5">
    <source>
        <dbReference type="Proteomes" id="UP000663829"/>
    </source>
</evidence>
<dbReference type="Proteomes" id="UP000663829">
    <property type="component" value="Unassembled WGS sequence"/>
</dbReference>
<sequence>MLAFGYVSWEASLTNESGLKWTPNDYDALCTEIISTQNMVSKHLPLRALLLITSVSDLVVLPSKSIIFNAFNQTLSAAGEYRWYSSYSELRVEISQGLNNLPSTLVNEWAVKFLSISSPPRSVQSISAFCHVLIGAGKQKNSLAAVTWLDHKLTELLWNNLTFDNLTNEFIIDDLLTQIAADNHHLLSSLLQTLKTILSNSSVSVKNMHPAVLPLIIAIYGGLHRYNQMVDEETKSAVMFSPQHIHRDSSLTICFADYFMDEKKISDDLITTMVEHCKKIVNGTTADDC</sequence>
<evidence type="ECO:0000313" key="1">
    <source>
        <dbReference type="EMBL" id="CAF0918921.1"/>
    </source>
</evidence>
<proteinExistence type="predicted"/>
<dbReference type="EMBL" id="CAJNOQ010004541">
    <property type="protein sequence ID" value="CAF1064038.1"/>
    <property type="molecule type" value="Genomic_DNA"/>
</dbReference>
<dbReference type="Proteomes" id="UP000681722">
    <property type="component" value="Unassembled WGS sequence"/>
</dbReference>
<protein>
    <submittedName>
        <fullName evidence="2">Uncharacterized protein</fullName>
    </submittedName>
</protein>
<comment type="caution">
    <text evidence="2">The sequence shown here is derived from an EMBL/GenBank/DDBJ whole genome shotgun (WGS) entry which is preliminary data.</text>
</comment>
<evidence type="ECO:0000313" key="2">
    <source>
        <dbReference type="EMBL" id="CAF1064038.1"/>
    </source>
</evidence>
<dbReference type="OrthoDB" id="10668550at2759"/>
<accession>A0A814LCT2</accession>
<name>A0A814LCT2_9BILA</name>
<evidence type="ECO:0000313" key="4">
    <source>
        <dbReference type="EMBL" id="CAF3832032.1"/>
    </source>
</evidence>
<keyword evidence="5" id="KW-1185">Reference proteome</keyword>